<sequence>MMKKAFLGVAVLSATLAFGEQSVTFERLLESMEQSSPKLEQQRLQTKIAQQSLRTAEAAYLPSLALGATSEYSKKFNDTVTPSYVGSDSLTQTTQYQNSSTISLTYDLFRFGATNLGVKAAHQQIKGSKAAECVNLKEQLDSLLEAYTKVRIATAKLAYYQKMQQLYQEAYIMAKRLNVAGELPQTEVINYAQYIADQLVMIAQIHEEKENMLAHLSYLSGIKLDTFSTLEPLHVKESSLTQVSFEESSRAKQAYAGIEQKEAQLQAEKTRYLPVFSLYGKYDLYGSDEEQFRRSTQDIERNGYRVGLSFSWTLFDGFAREAAVETRLLELQQAKMALVEAKRTYEKEQYLLQAQAREREHRLNSAKRSEASSHNVSEMIETLHENGQKDKLSSLKAQIQYYQTAIASNEAEELLSLSHTKEILFAQKEYECVAH</sequence>
<evidence type="ECO:0000256" key="4">
    <source>
        <dbReference type="ARBA" id="ARBA00022452"/>
    </source>
</evidence>
<keyword evidence="3" id="KW-0813">Transport</keyword>
<keyword evidence="6" id="KW-0472">Membrane</keyword>
<keyword evidence="4" id="KW-1134">Transmembrane beta strand</keyword>
<dbReference type="STRING" id="1193502.SHALO_0419"/>
<dbReference type="SUPFAM" id="SSF56954">
    <property type="entry name" value="Outer membrane efflux proteins (OEP)"/>
    <property type="match status" value="1"/>
</dbReference>
<evidence type="ECO:0000256" key="2">
    <source>
        <dbReference type="ARBA" id="ARBA00007613"/>
    </source>
</evidence>
<dbReference type="AlphaFoldDB" id="A0A1D7TGS6"/>
<dbReference type="InterPro" id="IPR051906">
    <property type="entry name" value="TolC-like"/>
</dbReference>
<evidence type="ECO:0000313" key="9">
    <source>
        <dbReference type="Proteomes" id="UP000094609"/>
    </source>
</evidence>
<name>A0A1D7TGS6_9BACT</name>
<proteinExistence type="inferred from homology"/>
<dbReference type="PATRIC" id="fig|1193502.14.peg.431"/>
<dbReference type="Pfam" id="PF02321">
    <property type="entry name" value="OEP"/>
    <property type="match status" value="2"/>
</dbReference>
<dbReference type="GO" id="GO:0015288">
    <property type="term" value="F:porin activity"/>
    <property type="evidence" value="ECO:0007669"/>
    <property type="project" value="TreeGrafter"/>
</dbReference>
<dbReference type="EMBL" id="CP017111">
    <property type="protein sequence ID" value="AOO64215.1"/>
    <property type="molecule type" value="Genomic_DNA"/>
</dbReference>
<dbReference type="GO" id="GO:1990281">
    <property type="term" value="C:efflux pump complex"/>
    <property type="evidence" value="ECO:0007669"/>
    <property type="project" value="TreeGrafter"/>
</dbReference>
<evidence type="ECO:0000256" key="6">
    <source>
        <dbReference type="ARBA" id="ARBA00023136"/>
    </source>
</evidence>
<dbReference type="Proteomes" id="UP000094609">
    <property type="component" value="Chromosome"/>
</dbReference>
<dbReference type="KEGG" id="shal:SHALO_0419"/>
<dbReference type="RefSeq" id="WP_069477173.1">
    <property type="nucleotide sequence ID" value="NZ_CP017111.1"/>
</dbReference>
<keyword evidence="5" id="KW-0812">Transmembrane</keyword>
<keyword evidence="7" id="KW-0998">Cell outer membrane</keyword>
<dbReference type="InterPro" id="IPR003423">
    <property type="entry name" value="OMP_efflux"/>
</dbReference>
<reference evidence="9" key="1">
    <citation type="submission" date="2016-08" db="EMBL/GenBank/DDBJ databases">
        <title>Complete genome sequence of the organohalide-respiring Epsilonproteobacterium Sulfurospirillum halorespirans.</title>
        <authorList>
            <person name="Goris T."/>
            <person name="Zimmermann J."/>
            <person name="Schenz B."/>
            <person name="Lemos M."/>
            <person name="Hackermueller J."/>
            <person name="Diekert G."/>
        </authorList>
    </citation>
    <scope>NUCLEOTIDE SEQUENCE [LARGE SCALE GENOMIC DNA]</scope>
    <source>
        <strain>DSM 13726</strain>
        <strain evidence="9">PCE-M2</strain>
    </source>
</reference>
<comment type="similarity">
    <text evidence="2">Belongs to the outer membrane factor (OMF) (TC 1.B.17) family.</text>
</comment>
<gene>
    <name evidence="8" type="ORF">SHALO_0419</name>
</gene>
<evidence type="ECO:0000256" key="5">
    <source>
        <dbReference type="ARBA" id="ARBA00022692"/>
    </source>
</evidence>
<dbReference type="Gene3D" id="1.20.1600.10">
    <property type="entry name" value="Outer membrane efflux proteins (OEP)"/>
    <property type="match status" value="1"/>
</dbReference>
<protein>
    <submittedName>
        <fullName evidence="8">Outer membrane efflux protein</fullName>
    </submittedName>
</protein>
<dbReference type="GO" id="GO:0015562">
    <property type="term" value="F:efflux transmembrane transporter activity"/>
    <property type="evidence" value="ECO:0007669"/>
    <property type="project" value="InterPro"/>
</dbReference>
<organism evidence="8 9">
    <name type="scientific">Sulfurospirillum halorespirans DSM 13726</name>
    <dbReference type="NCBI Taxonomy" id="1193502"/>
    <lineage>
        <taxon>Bacteria</taxon>
        <taxon>Pseudomonadati</taxon>
        <taxon>Campylobacterota</taxon>
        <taxon>Epsilonproteobacteria</taxon>
        <taxon>Campylobacterales</taxon>
        <taxon>Sulfurospirillaceae</taxon>
        <taxon>Sulfurospirillum</taxon>
    </lineage>
</organism>
<dbReference type="PANTHER" id="PTHR30026:SF20">
    <property type="entry name" value="OUTER MEMBRANE PROTEIN TOLC"/>
    <property type="match status" value="1"/>
</dbReference>
<evidence type="ECO:0000256" key="1">
    <source>
        <dbReference type="ARBA" id="ARBA00004442"/>
    </source>
</evidence>
<accession>A0A1D7TGS6</accession>
<dbReference type="GO" id="GO:0009279">
    <property type="term" value="C:cell outer membrane"/>
    <property type="evidence" value="ECO:0007669"/>
    <property type="project" value="UniProtKB-SubCell"/>
</dbReference>
<keyword evidence="9" id="KW-1185">Reference proteome</keyword>
<comment type="subcellular location">
    <subcellularLocation>
        <location evidence="1">Cell outer membrane</location>
    </subcellularLocation>
</comment>
<evidence type="ECO:0000313" key="8">
    <source>
        <dbReference type="EMBL" id="AOO64215.1"/>
    </source>
</evidence>
<dbReference type="PANTHER" id="PTHR30026">
    <property type="entry name" value="OUTER MEMBRANE PROTEIN TOLC"/>
    <property type="match status" value="1"/>
</dbReference>
<evidence type="ECO:0000256" key="3">
    <source>
        <dbReference type="ARBA" id="ARBA00022448"/>
    </source>
</evidence>
<evidence type="ECO:0000256" key="7">
    <source>
        <dbReference type="ARBA" id="ARBA00023237"/>
    </source>
</evidence>